<keyword evidence="4" id="KW-1185">Reference proteome</keyword>
<proteinExistence type="predicted"/>
<feature type="compositionally biased region" description="Acidic residues" evidence="1">
    <location>
        <begin position="64"/>
        <end position="74"/>
    </location>
</feature>
<accession>A0AAD7HZH9</accession>
<organism evidence="2 4">
    <name type="scientific">Mycena maculata</name>
    <dbReference type="NCBI Taxonomy" id="230809"/>
    <lineage>
        <taxon>Eukaryota</taxon>
        <taxon>Fungi</taxon>
        <taxon>Dikarya</taxon>
        <taxon>Basidiomycota</taxon>
        <taxon>Agaricomycotina</taxon>
        <taxon>Agaricomycetes</taxon>
        <taxon>Agaricomycetidae</taxon>
        <taxon>Agaricales</taxon>
        <taxon>Marasmiineae</taxon>
        <taxon>Mycenaceae</taxon>
        <taxon>Mycena</taxon>
    </lineage>
</organism>
<feature type="region of interest" description="Disordered" evidence="1">
    <location>
        <begin position="64"/>
        <end position="103"/>
    </location>
</feature>
<evidence type="ECO:0000313" key="4">
    <source>
        <dbReference type="Proteomes" id="UP001215280"/>
    </source>
</evidence>
<gene>
    <name evidence="2" type="ORF">DFH07DRAFT_968657</name>
    <name evidence="3" type="ORF">DFH07DRAFT_988962</name>
</gene>
<dbReference type="AlphaFoldDB" id="A0AAD7HZH9"/>
<evidence type="ECO:0000313" key="2">
    <source>
        <dbReference type="EMBL" id="KAJ7731838.1"/>
    </source>
</evidence>
<dbReference type="EMBL" id="JARJLG010000180">
    <property type="protein sequence ID" value="KAJ7731838.1"/>
    <property type="molecule type" value="Genomic_DNA"/>
</dbReference>
<reference evidence="2" key="1">
    <citation type="submission" date="2023-03" db="EMBL/GenBank/DDBJ databases">
        <title>Massive genome expansion in bonnet fungi (Mycena s.s.) driven by repeated elements and novel gene families across ecological guilds.</title>
        <authorList>
            <consortium name="Lawrence Berkeley National Laboratory"/>
            <person name="Harder C.B."/>
            <person name="Miyauchi S."/>
            <person name="Viragh M."/>
            <person name="Kuo A."/>
            <person name="Thoen E."/>
            <person name="Andreopoulos B."/>
            <person name="Lu D."/>
            <person name="Skrede I."/>
            <person name="Drula E."/>
            <person name="Henrissat B."/>
            <person name="Morin E."/>
            <person name="Kohler A."/>
            <person name="Barry K."/>
            <person name="LaButti K."/>
            <person name="Morin E."/>
            <person name="Salamov A."/>
            <person name="Lipzen A."/>
            <person name="Mereny Z."/>
            <person name="Hegedus B."/>
            <person name="Baldrian P."/>
            <person name="Stursova M."/>
            <person name="Weitz H."/>
            <person name="Taylor A."/>
            <person name="Grigoriev I.V."/>
            <person name="Nagy L.G."/>
            <person name="Martin F."/>
            <person name="Kauserud H."/>
        </authorList>
    </citation>
    <scope>NUCLEOTIDE SEQUENCE</scope>
    <source>
        <strain evidence="2">CBHHK188m</strain>
    </source>
</reference>
<comment type="caution">
    <text evidence="2">The sequence shown here is derived from an EMBL/GenBank/DDBJ whole genome shotgun (WGS) entry which is preliminary data.</text>
</comment>
<evidence type="ECO:0000313" key="3">
    <source>
        <dbReference type="EMBL" id="KAJ7734504.1"/>
    </source>
</evidence>
<feature type="compositionally biased region" description="Basic and acidic residues" evidence="1">
    <location>
        <begin position="75"/>
        <end position="86"/>
    </location>
</feature>
<evidence type="ECO:0000256" key="1">
    <source>
        <dbReference type="SAM" id="MobiDB-lite"/>
    </source>
</evidence>
<dbReference type="EMBL" id="JARJLG010000161">
    <property type="protein sequence ID" value="KAJ7734504.1"/>
    <property type="molecule type" value="Genomic_DNA"/>
</dbReference>
<name>A0AAD7HZH9_9AGAR</name>
<protein>
    <submittedName>
        <fullName evidence="2">Uncharacterized protein</fullName>
    </submittedName>
</protein>
<dbReference type="Proteomes" id="UP001215280">
    <property type="component" value="Unassembled WGS sequence"/>
</dbReference>
<sequence>MAHALLEAYEAITPILEDLPHPSASDSPRTIEAWEKLGILFLGAGLEIHSKHPDFMAIFDAQEAPEDDQEDPEEHENSQEDEPPHVDDEEEEQGNTTAAKKAKAREVVIRRAQRILGQGLNPPLDPEVTLDLITALPLEVAEKAEDSALTRVARGFKTVDDWERLLRKATRQGSRTDATFCQKSMALDAEPDLLQRDIHLRRSQSVTRTESYLHGLIHKMDTIKFTVEWKKRTGKNSGTYKRDFNVALFQRENEAIFRSLSADEKRDKMTEYAPQFTLFKRDRENIVTSRNRLEFAYKHFGSGVLIDPFFSASNLGQKRAKKFQSVLDVLRTLAPASDDETIPERTRFHDLEQENRHVLYDLTSALCADDNERELIAKFLDDFFIKYPTNIRPFQNLGAPLYPITSHSLYLFRSYTIARD</sequence>